<evidence type="ECO:0000313" key="1">
    <source>
        <dbReference type="EMBL" id="CAH2269013.1"/>
    </source>
</evidence>
<reference evidence="1" key="1">
    <citation type="submission" date="2022-03" db="EMBL/GenBank/DDBJ databases">
        <authorList>
            <person name="Lindestad O."/>
        </authorList>
    </citation>
    <scope>NUCLEOTIDE SEQUENCE</scope>
</reference>
<dbReference type="EMBL" id="CAKXAJ010026487">
    <property type="protein sequence ID" value="CAH2269013.1"/>
    <property type="molecule type" value="Genomic_DNA"/>
</dbReference>
<dbReference type="Proteomes" id="UP000838756">
    <property type="component" value="Unassembled WGS sequence"/>
</dbReference>
<evidence type="ECO:0000313" key="2">
    <source>
        <dbReference type="Proteomes" id="UP000838756"/>
    </source>
</evidence>
<comment type="caution">
    <text evidence="1">The sequence shown here is derived from an EMBL/GenBank/DDBJ whole genome shotgun (WGS) entry which is preliminary data.</text>
</comment>
<proteinExistence type="predicted"/>
<keyword evidence="2" id="KW-1185">Reference proteome</keyword>
<accession>A0A8S4SP27</accession>
<organism evidence="1 2">
    <name type="scientific">Pararge aegeria aegeria</name>
    <dbReference type="NCBI Taxonomy" id="348720"/>
    <lineage>
        <taxon>Eukaryota</taxon>
        <taxon>Metazoa</taxon>
        <taxon>Ecdysozoa</taxon>
        <taxon>Arthropoda</taxon>
        <taxon>Hexapoda</taxon>
        <taxon>Insecta</taxon>
        <taxon>Pterygota</taxon>
        <taxon>Neoptera</taxon>
        <taxon>Endopterygota</taxon>
        <taxon>Lepidoptera</taxon>
        <taxon>Glossata</taxon>
        <taxon>Ditrysia</taxon>
        <taxon>Papilionoidea</taxon>
        <taxon>Nymphalidae</taxon>
        <taxon>Satyrinae</taxon>
        <taxon>Satyrini</taxon>
        <taxon>Parargina</taxon>
        <taxon>Pararge</taxon>
    </lineage>
</organism>
<dbReference type="AlphaFoldDB" id="A0A8S4SP27"/>
<sequence>MNCRTSVLEHDHPLEGISSYCNGRAHHVSSLTTSRLNAAPGRSSYTIRVVMCLCQFPAPPCRLRVNGNAPITWFSWILIKNHSGHRIKRCDISPTSATCDKGREKIANCNYNGVQTGRASHGTSERVRAEHFQGACLLLPKINAR</sequence>
<protein>
    <submittedName>
        <fullName evidence="1">Jg16037 protein</fullName>
    </submittedName>
</protein>
<name>A0A8S4SP27_9NEOP</name>
<gene>
    <name evidence="1" type="primary">jg16037</name>
    <name evidence="1" type="ORF">PAEG_LOCUS27311</name>
</gene>
<dbReference type="OrthoDB" id="10553632at2759"/>